<sequence>MSQPRRVRGAALLAALVAATGLTSLTSLTSPAHAAGSVTCDTAGTMYFKPGVQIVPLRQDIEIRGANGSCRDSTGLGIDEARLTANFSGVWLTCELGGGGTGHGTGTLDWIQDDGTRTRSNLDLNFESNIASEVTLSGQVVGGPLDGERFSAHLSADLLRGTLKCTVGGPFGGAKSVGYHGEFTVG</sequence>
<comment type="caution">
    <text evidence="2">The sequence shown here is derived from an EMBL/GenBank/DDBJ whole genome shotgun (WGS) entry which is preliminary data.</text>
</comment>
<keyword evidence="3" id="KW-1185">Reference proteome</keyword>
<organism evidence="2 3">
    <name type="scientific">Streptosporangium jomthongense</name>
    <dbReference type="NCBI Taxonomy" id="1193683"/>
    <lineage>
        <taxon>Bacteria</taxon>
        <taxon>Bacillati</taxon>
        <taxon>Actinomycetota</taxon>
        <taxon>Actinomycetes</taxon>
        <taxon>Streptosporangiales</taxon>
        <taxon>Streptosporangiaceae</taxon>
        <taxon>Streptosporangium</taxon>
    </lineage>
</organism>
<accession>A0ABV8ESJ1</accession>
<gene>
    <name evidence="2" type="ORF">ACFOYY_04325</name>
</gene>
<proteinExistence type="predicted"/>
<evidence type="ECO:0000256" key="1">
    <source>
        <dbReference type="SAM" id="SignalP"/>
    </source>
</evidence>
<evidence type="ECO:0000313" key="2">
    <source>
        <dbReference type="EMBL" id="MFC3979334.1"/>
    </source>
</evidence>
<protein>
    <submittedName>
        <fullName evidence="2">Uncharacterized protein</fullName>
    </submittedName>
</protein>
<dbReference type="RefSeq" id="WP_362775968.1">
    <property type="nucleotide sequence ID" value="NZ_JBHSBC010000002.1"/>
</dbReference>
<dbReference type="EMBL" id="JBHSBC010000002">
    <property type="protein sequence ID" value="MFC3979334.1"/>
    <property type="molecule type" value="Genomic_DNA"/>
</dbReference>
<feature type="chain" id="PRO_5045848990" evidence="1">
    <location>
        <begin position="35"/>
        <end position="186"/>
    </location>
</feature>
<reference evidence="3" key="1">
    <citation type="journal article" date="2019" name="Int. J. Syst. Evol. Microbiol.">
        <title>The Global Catalogue of Microorganisms (GCM) 10K type strain sequencing project: providing services to taxonomists for standard genome sequencing and annotation.</title>
        <authorList>
            <consortium name="The Broad Institute Genomics Platform"/>
            <consortium name="The Broad Institute Genome Sequencing Center for Infectious Disease"/>
            <person name="Wu L."/>
            <person name="Ma J."/>
        </authorList>
    </citation>
    <scope>NUCLEOTIDE SEQUENCE [LARGE SCALE GENOMIC DNA]</scope>
    <source>
        <strain evidence="3">TBRC 7912</strain>
    </source>
</reference>
<keyword evidence="1" id="KW-0732">Signal</keyword>
<name>A0ABV8ESJ1_9ACTN</name>
<dbReference type="Proteomes" id="UP001595698">
    <property type="component" value="Unassembled WGS sequence"/>
</dbReference>
<evidence type="ECO:0000313" key="3">
    <source>
        <dbReference type="Proteomes" id="UP001595698"/>
    </source>
</evidence>
<feature type="signal peptide" evidence="1">
    <location>
        <begin position="1"/>
        <end position="34"/>
    </location>
</feature>